<sequence>MTNKEKYRQVKREAIATGLALAALIVYWILAGFGTANFLDNGIRIAGLPLWVVLGTFGTWTMAMLIVALLLRFVFRDMPLDDEEARKGGKA</sequence>
<evidence type="ECO:0000313" key="3">
    <source>
        <dbReference type="Proteomes" id="UP001559623"/>
    </source>
</evidence>
<protein>
    <submittedName>
        <fullName evidence="2">YhdT family protein</fullName>
    </submittedName>
</protein>
<dbReference type="PANTHER" id="PTHR39174">
    <property type="entry name" value="INNER MEMBRANE PROTEIN-RELATED"/>
    <property type="match status" value="1"/>
</dbReference>
<feature type="transmembrane region" description="Helical" evidence="1">
    <location>
        <begin position="50"/>
        <end position="71"/>
    </location>
</feature>
<dbReference type="PANTHER" id="PTHR39174:SF1">
    <property type="entry name" value="INNER MEMBRANE PROTEIN"/>
    <property type="match status" value="1"/>
</dbReference>
<evidence type="ECO:0000256" key="1">
    <source>
        <dbReference type="SAM" id="Phobius"/>
    </source>
</evidence>
<keyword evidence="1" id="KW-0812">Transmembrane</keyword>
<organism evidence="2 3">
    <name type="scientific">Selenomonas sputigena</name>
    <dbReference type="NCBI Taxonomy" id="69823"/>
    <lineage>
        <taxon>Bacteria</taxon>
        <taxon>Bacillati</taxon>
        <taxon>Bacillota</taxon>
        <taxon>Negativicutes</taxon>
        <taxon>Selenomonadales</taxon>
        <taxon>Selenomonadaceae</taxon>
        <taxon>Selenomonas</taxon>
    </lineage>
</organism>
<comment type="caution">
    <text evidence="2">The sequence shown here is derived from an EMBL/GenBank/DDBJ whole genome shotgun (WGS) entry which is preliminary data.</text>
</comment>
<dbReference type="InterPro" id="IPR010398">
    <property type="entry name" value="DUF997"/>
</dbReference>
<keyword evidence="1" id="KW-1133">Transmembrane helix</keyword>
<reference evidence="2 3" key="1">
    <citation type="submission" date="2023-04" db="EMBL/GenBank/DDBJ databases">
        <title>Genome Sequence of Selenomonas sputigena ATCC 33150.</title>
        <authorList>
            <person name="Miller D.P."/>
            <person name="Anvari S."/>
            <person name="Polson S.W."/>
            <person name="Macdonald M."/>
            <person name="Mcdowell J.V."/>
        </authorList>
    </citation>
    <scope>NUCLEOTIDE SEQUENCE [LARGE SCALE GENOMIC DNA]</scope>
    <source>
        <strain evidence="2 3">ATCC 33150</strain>
    </source>
</reference>
<proteinExistence type="predicted"/>
<dbReference type="EMBL" id="JARVLH010000002">
    <property type="protein sequence ID" value="MEX5284912.1"/>
    <property type="molecule type" value="Genomic_DNA"/>
</dbReference>
<feature type="transmembrane region" description="Helical" evidence="1">
    <location>
        <begin position="12"/>
        <end position="30"/>
    </location>
</feature>
<dbReference type="Proteomes" id="UP001559623">
    <property type="component" value="Unassembled WGS sequence"/>
</dbReference>
<dbReference type="RefSeq" id="WP_368846629.1">
    <property type="nucleotide sequence ID" value="NZ_CP194411.1"/>
</dbReference>
<accession>A0ABV3X3Z3</accession>
<keyword evidence="1" id="KW-0472">Membrane</keyword>
<evidence type="ECO:0000313" key="2">
    <source>
        <dbReference type="EMBL" id="MEX5284912.1"/>
    </source>
</evidence>
<name>A0ABV3X3Z3_9FIRM</name>
<dbReference type="Pfam" id="PF06196">
    <property type="entry name" value="DUF997"/>
    <property type="match status" value="1"/>
</dbReference>
<gene>
    <name evidence="2" type="ORF">QCO44_04530</name>
</gene>
<keyword evidence="3" id="KW-1185">Reference proteome</keyword>